<feature type="compositionally biased region" description="Low complexity" evidence="1">
    <location>
        <begin position="26"/>
        <end position="40"/>
    </location>
</feature>
<reference evidence="2" key="1">
    <citation type="journal article" date="2014" name="Int. J. Syst. Evol. Microbiol.">
        <title>Complete genome sequence of Corynebacterium casei LMG S-19264T (=DSM 44701T), isolated from a smear-ripened cheese.</title>
        <authorList>
            <consortium name="US DOE Joint Genome Institute (JGI-PGF)"/>
            <person name="Walter F."/>
            <person name="Albersmeier A."/>
            <person name="Kalinowski J."/>
            <person name="Ruckert C."/>
        </authorList>
    </citation>
    <scope>NUCLEOTIDE SEQUENCE</scope>
    <source>
        <strain evidence="2">JCM 4646</strain>
    </source>
</reference>
<dbReference type="EMBL" id="BNBO01000065">
    <property type="protein sequence ID" value="GHH83416.1"/>
    <property type="molecule type" value="Genomic_DNA"/>
</dbReference>
<feature type="compositionally biased region" description="Basic and acidic residues" evidence="1">
    <location>
        <begin position="143"/>
        <end position="161"/>
    </location>
</feature>
<accession>A0A919GG91</accession>
<gene>
    <name evidence="2" type="ORF">GCM10018781_70610</name>
</gene>
<feature type="compositionally biased region" description="Low complexity" evidence="1">
    <location>
        <begin position="54"/>
        <end position="84"/>
    </location>
</feature>
<reference evidence="2" key="2">
    <citation type="submission" date="2020-09" db="EMBL/GenBank/DDBJ databases">
        <authorList>
            <person name="Sun Q."/>
            <person name="Ohkuma M."/>
        </authorList>
    </citation>
    <scope>NUCLEOTIDE SEQUENCE</scope>
    <source>
        <strain evidence="2">JCM 4646</strain>
    </source>
</reference>
<keyword evidence="3" id="KW-1185">Reference proteome</keyword>
<proteinExistence type="predicted"/>
<feature type="region of interest" description="Disordered" evidence="1">
    <location>
        <begin position="140"/>
        <end position="169"/>
    </location>
</feature>
<organism evidence="2 3">
    <name type="scientific">Kitasatospora indigofera</name>
    <dbReference type="NCBI Taxonomy" id="67307"/>
    <lineage>
        <taxon>Bacteria</taxon>
        <taxon>Bacillati</taxon>
        <taxon>Actinomycetota</taxon>
        <taxon>Actinomycetes</taxon>
        <taxon>Kitasatosporales</taxon>
        <taxon>Streptomycetaceae</taxon>
        <taxon>Kitasatospora</taxon>
    </lineage>
</organism>
<comment type="caution">
    <text evidence="2">The sequence shown here is derived from an EMBL/GenBank/DDBJ whole genome shotgun (WGS) entry which is preliminary data.</text>
</comment>
<sequence length="169" mass="16461">MPLQLAGRPYAGEHLDQPQREAAGQLGPDGPLGTGAAAGPRPAPGGRGAGLAGVPGVARRGGPVRGRCLPGDGRVVRAGPVRPGRCARRGGPVAGGSGGSVAPVRAALRVVLPDGVVPDGVVPDVVAPDLPAPGVVVAGLVRPGERPDPRAADGGRERTGRPDGAVRGG</sequence>
<evidence type="ECO:0000313" key="3">
    <source>
        <dbReference type="Proteomes" id="UP000617734"/>
    </source>
</evidence>
<evidence type="ECO:0000313" key="2">
    <source>
        <dbReference type="EMBL" id="GHH83416.1"/>
    </source>
</evidence>
<protein>
    <submittedName>
        <fullName evidence="2">Uncharacterized protein</fullName>
    </submittedName>
</protein>
<evidence type="ECO:0000256" key="1">
    <source>
        <dbReference type="SAM" id="MobiDB-lite"/>
    </source>
</evidence>
<dbReference type="Proteomes" id="UP000617734">
    <property type="component" value="Unassembled WGS sequence"/>
</dbReference>
<name>A0A919GG91_9ACTN</name>
<dbReference type="AlphaFoldDB" id="A0A919GG91"/>
<feature type="region of interest" description="Disordered" evidence="1">
    <location>
        <begin position="1"/>
        <end position="100"/>
    </location>
</feature>